<dbReference type="Pfam" id="PF01738">
    <property type="entry name" value="DLH"/>
    <property type="match status" value="1"/>
</dbReference>
<dbReference type="EMBL" id="JARHUD010000003">
    <property type="protein sequence ID" value="MDF2095586.1"/>
    <property type="molecule type" value="Genomic_DNA"/>
</dbReference>
<dbReference type="GO" id="GO:0016787">
    <property type="term" value="F:hydrolase activity"/>
    <property type="evidence" value="ECO:0007669"/>
    <property type="project" value="UniProtKB-KW"/>
</dbReference>
<gene>
    <name evidence="2" type="ORF">P2G67_06320</name>
</gene>
<dbReference type="InterPro" id="IPR002925">
    <property type="entry name" value="Dienelactn_hydro"/>
</dbReference>
<evidence type="ECO:0000313" key="2">
    <source>
        <dbReference type="EMBL" id="MDF2095586.1"/>
    </source>
</evidence>
<evidence type="ECO:0000259" key="1">
    <source>
        <dbReference type="Pfam" id="PF01738"/>
    </source>
</evidence>
<reference evidence="2 3" key="1">
    <citation type="submission" date="2023-03" db="EMBL/GenBank/DDBJ databases">
        <title>Fodinicurvata sp. CAU 1616 isolated from sea sendiment.</title>
        <authorList>
            <person name="Kim W."/>
        </authorList>
    </citation>
    <scope>NUCLEOTIDE SEQUENCE [LARGE SCALE GENOMIC DNA]</scope>
    <source>
        <strain evidence="2 3">CAU 1616</strain>
    </source>
</reference>
<dbReference type="SUPFAM" id="SSF53474">
    <property type="entry name" value="alpha/beta-Hydrolases"/>
    <property type="match status" value="1"/>
</dbReference>
<sequence>MTMPELTIQAPDGGSFSSYLALPAKTPAPAILVIQEIFGVNQVMRDTCDWLAREGYVACCPDIFWRIEPGIDITDKTDEEWKRAFELFQAFDVDKGIEDLKATLTALRSHDASTGKVGSVGYCLGGKLAYLMATRSDVDASVGYYGVGLDELMGEAGKISKPLMLHIPTEDGFVPKEAQAKVHATLDDNPQVTLHDYQGNDHAFAREGGQHYDPKAAEQANRRSLDFFKQHLS</sequence>
<dbReference type="Proteomes" id="UP001215503">
    <property type="component" value="Unassembled WGS sequence"/>
</dbReference>
<accession>A0ABT5YKV9</accession>
<proteinExistence type="predicted"/>
<evidence type="ECO:0000313" key="3">
    <source>
        <dbReference type="Proteomes" id="UP001215503"/>
    </source>
</evidence>
<keyword evidence="3" id="KW-1185">Reference proteome</keyword>
<dbReference type="Gene3D" id="3.40.50.1820">
    <property type="entry name" value="alpha/beta hydrolase"/>
    <property type="match status" value="1"/>
</dbReference>
<dbReference type="RefSeq" id="WP_275821156.1">
    <property type="nucleotide sequence ID" value="NZ_JARHUD010000003.1"/>
</dbReference>
<dbReference type="PANTHER" id="PTHR46623">
    <property type="entry name" value="CARBOXYMETHYLENEBUTENOLIDASE-RELATED"/>
    <property type="match status" value="1"/>
</dbReference>
<protein>
    <submittedName>
        <fullName evidence="2">Dienelactone hydrolase family protein</fullName>
    </submittedName>
</protein>
<keyword evidence="2" id="KW-0378">Hydrolase</keyword>
<comment type="caution">
    <text evidence="2">The sequence shown here is derived from an EMBL/GenBank/DDBJ whole genome shotgun (WGS) entry which is preliminary data.</text>
</comment>
<dbReference type="PANTHER" id="PTHR46623:SF6">
    <property type="entry name" value="ALPHA_BETA-HYDROLASES SUPERFAMILY PROTEIN"/>
    <property type="match status" value="1"/>
</dbReference>
<feature type="domain" description="Dienelactone hydrolase" evidence="1">
    <location>
        <begin position="16"/>
        <end position="232"/>
    </location>
</feature>
<dbReference type="InterPro" id="IPR051049">
    <property type="entry name" value="Dienelactone_hydrolase-like"/>
</dbReference>
<dbReference type="InterPro" id="IPR029058">
    <property type="entry name" value="AB_hydrolase_fold"/>
</dbReference>
<name>A0ABT5YKV9_9PROT</name>
<organism evidence="2 3">
    <name type="scientific">Aquibaculum arenosum</name>
    <dbReference type="NCBI Taxonomy" id="3032591"/>
    <lineage>
        <taxon>Bacteria</taxon>
        <taxon>Pseudomonadati</taxon>
        <taxon>Pseudomonadota</taxon>
        <taxon>Alphaproteobacteria</taxon>
        <taxon>Rhodospirillales</taxon>
        <taxon>Rhodovibrionaceae</taxon>
        <taxon>Aquibaculum</taxon>
    </lineage>
</organism>